<reference evidence="2 3" key="1">
    <citation type="submission" date="2018-01" db="EMBL/GenBank/DDBJ databases">
        <title>Harnessing the power of phylogenomics to disentangle the directionality and signatures of interkingdom host jumping in the parasitic fungal genus Tolypocladium.</title>
        <authorList>
            <person name="Quandt C.A."/>
            <person name="Patterson W."/>
            <person name="Spatafora J.W."/>
        </authorList>
    </citation>
    <scope>NUCLEOTIDE SEQUENCE [LARGE SCALE GENOMIC DNA]</scope>
    <source>
        <strain evidence="2 3">NRBC 100945</strain>
    </source>
</reference>
<proteinExistence type="predicted"/>
<evidence type="ECO:0000259" key="1">
    <source>
        <dbReference type="Pfam" id="PF13843"/>
    </source>
</evidence>
<dbReference type="InterPro" id="IPR029526">
    <property type="entry name" value="PGBD"/>
</dbReference>
<evidence type="ECO:0000313" key="3">
    <source>
        <dbReference type="Proteomes" id="UP000237481"/>
    </source>
</evidence>
<protein>
    <recommendedName>
        <fullName evidence="1">PiggyBac transposable element-derived protein domain-containing protein</fullName>
    </recommendedName>
</protein>
<dbReference type="STRING" id="94208.A0A2S4KKV0"/>
<evidence type="ECO:0000313" key="2">
    <source>
        <dbReference type="EMBL" id="POR30846.1"/>
    </source>
</evidence>
<sequence length="185" mass="21104">MSTIVQRKIKGDGHGGSQSGICFNGLGNPFNSHTVEAAAGVTSADDTLEIRIDDHCMREQLADATWRPVFDPVRDCGTQFEPFNVPDRQFRVIDLPSTPVSLFQQFIPLSLVKRWVEYTNNGIQYEPAGPSKEYSRMRSWAPTSEPEVYLWLAIIIYMGLYRESRFEDHWKTSEPKDLILTHPIL</sequence>
<dbReference type="PANTHER" id="PTHR46599">
    <property type="entry name" value="PIGGYBAC TRANSPOSABLE ELEMENT-DERIVED PROTEIN 4"/>
    <property type="match status" value="1"/>
</dbReference>
<keyword evidence="3" id="KW-1185">Reference proteome</keyword>
<organism evidence="2 3">
    <name type="scientific">Tolypocladium paradoxum</name>
    <dbReference type="NCBI Taxonomy" id="94208"/>
    <lineage>
        <taxon>Eukaryota</taxon>
        <taxon>Fungi</taxon>
        <taxon>Dikarya</taxon>
        <taxon>Ascomycota</taxon>
        <taxon>Pezizomycotina</taxon>
        <taxon>Sordariomycetes</taxon>
        <taxon>Hypocreomycetidae</taxon>
        <taxon>Hypocreales</taxon>
        <taxon>Ophiocordycipitaceae</taxon>
        <taxon>Tolypocladium</taxon>
    </lineage>
</organism>
<dbReference type="OrthoDB" id="5428673at2759"/>
<dbReference type="Pfam" id="PF13843">
    <property type="entry name" value="DDE_Tnp_1_7"/>
    <property type="match status" value="1"/>
</dbReference>
<name>A0A2S4KKV0_9HYPO</name>
<comment type="caution">
    <text evidence="2">The sequence shown here is derived from an EMBL/GenBank/DDBJ whole genome shotgun (WGS) entry which is preliminary data.</text>
</comment>
<dbReference type="AlphaFoldDB" id="A0A2S4KKV0"/>
<dbReference type="Proteomes" id="UP000237481">
    <property type="component" value="Unassembled WGS sequence"/>
</dbReference>
<dbReference type="PANTHER" id="PTHR46599:SF3">
    <property type="entry name" value="PIGGYBAC TRANSPOSABLE ELEMENT-DERIVED PROTEIN 4"/>
    <property type="match status" value="1"/>
</dbReference>
<feature type="domain" description="PiggyBac transposable element-derived protein" evidence="1">
    <location>
        <begin position="98"/>
        <end position="175"/>
    </location>
</feature>
<dbReference type="EMBL" id="PKSG01001136">
    <property type="protein sequence ID" value="POR30846.1"/>
    <property type="molecule type" value="Genomic_DNA"/>
</dbReference>
<accession>A0A2S4KKV0</accession>
<gene>
    <name evidence="2" type="ORF">TPAR_08915</name>
</gene>